<dbReference type="PANTHER" id="PTHR11227">
    <property type="entry name" value="WD-REPEAT PROTEIN INTERACTING WITH PHOSPHOINOSIDES WIPI -RELATED"/>
    <property type="match status" value="1"/>
</dbReference>
<gene>
    <name evidence="5" type="ORF">EX30DRAFT_334554</name>
</gene>
<dbReference type="STRING" id="341454.A0A4S2MMQ8"/>
<dbReference type="Pfam" id="PF21032">
    <property type="entry name" value="PROPPIN"/>
    <property type="match status" value="1"/>
</dbReference>
<proteinExistence type="inferred from homology"/>
<evidence type="ECO:0000256" key="4">
    <source>
        <dbReference type="ARBA" id="ARBA00025740"/>
    </source>
</evidence>
<dbReference type="GO" id="GO:0005774">
    <property type="term" value="C:vacuolar membrane"/>
    <property type="evidence" value="ECO:0007669"/>
    <property type="project" value="UniProtKB-SubCell"/>
</dbReference>
<evidence type="ECO:0000313" key="6">
    <source>
        <dbReference type="Proteomes" id="UP000298138"/>
    </source>
</evidence>
<dbReference type="FunCoup" id="A0A4S2MMQ8">
    <property type="interactions" value="394"/>
</dbReference>
<accession>A0A4S2MMQ8</accession>
<dbReference type="InterPro" id="IPR001680">
    <property type="entry name" value="WD40_rpt"/>
</dbReference>
<dbReference type="Proteomes" id="UP000298138">
    <property type="component" value="Unassembled WGS sequence"/>
</dbReference>
<dbReference type="EMBL" id="ML220143">
    <property type="protein sequence ID" value="TGZ78245.1"/>
    <property type="molecule type" value="Genomic_DNA"/>
</dbReference>
<comment type="subcellular location">
    <subcellularLocation>
        <location evidence="1">Vacuole membrane</location>
        <topology evidence="1">Peripheral membrane protein</topology>
    </subcellularLocation>
</comment>
<sequence>MNVRPQLATLEHPIALSVSFNQDCSCFSVGCEDGFHVFSTDPCQLHVTRVLKGGIDSATMLGRANFLALVGGGRSPKYAQNKVIIWDDLKQKAVISLEFHSSIRAVRLSRNRIIVVLQAHVHVYAFSTPPTRLHVFETSDNPLGLVAMSTRTLAFPGRTVGHVQLCDLATGNVSIIPAHTSQLAALTIAQNGDVIATASEKGTIMRLWNVQNCALITELRRGIDKAVIYSLAISPDSSRLAVVSDKNTLHIYSLPTRAAAAAAAAGSGGHRPSSPGAATGDNRKWSLLGKLPLLPKYFSSEWSAAQAVFEGAGKAIVGWPSDDSIVVISCGTKHGGAPRWEKFVLIEGLNGGQGGQGGAPGIECVREGWRRYLDNT</sequence>
<evidence type="ECO:0000256" key="3">
    <source>
        <dbReference type="ARBA" id="ARBA00022737"/>
    </source>
</evidence>
<dbReference type="SUPFAM" id="SSF50978">
    <property type="entry name" value="WD40 repeat-like"/>
    <property type="match status" value="1"/>
</dbReference>
<comment type="similarity">
    <text evidence="4">Belongs to the WD repeat PROPPIN family.</text>
</comment>
<dbReference type="AlphaFoldDB" id="A0A4S2MMQ8"/>
<dbReference type="InterPro" id="IPR015943">
    <property type="entry name" value="WD40/YVTN_repeat-like_dom_sf"/>
</dbReference>
<dbReference type="InterPro" id="IPR036322">
    <property type="entry name" value="WD40_repeat_dom_sf"/>
</dbReference>
<organism evidence="5 6">
    <name type="scientific">Ascodesmis nigricans</name>
    <dbReference type="NCBI Taxonomy" id="341454"/>
    <lineage>
        <taxon>Eukaryota</taxon>
        <taxon>Fungi</taxon>
        <taxon>Dikarya</taxon>
        <taxon>Ascomycota</taxon>
        <taxon>Pezizomycotina</taxon>
        <taxon>Pezizomycetes</taxon>
        <taxon>Pezizales</taxon>
        <taxon>Ascodesmidaceae</taxon>
        <taxon>Ascodesmis</taxon>
    </lineage>
</organism>
<dbReference type="OrthoDB" id="1667587at2759"/>
<keyword evidence="3" id="KW-0677">Repeat</keyword>
<evidence type="ECO:0000256" key="2">
    <source>
        <dbReference type="ARBA" id="ARBA00022574"/>
    </source>
</evidence>
<keyword evidence="6" id="KW-1185">Reference proteome</keyword>
<evidence type="ECO:0000313" key="5">
    <source>
        <dbReference type="EMBL" id="TGZ78245.1"/>
    </source>
</evidence>
<dbReference type="SMART" id="SM00320">
    <property type="entry name" value="WD40"/>
    <property type="match status" value="3"/>
</dbReference>
<protein>
    <submittedName>
        <fullName evidence="5">WD40 repeat-like protein</fullName>
    </submittedName>
</protein>
<keyword evidence="2" id="KW-0853">WD repeat</keyword>
<name>A0A4S2MMQ8_9PEZI</name>
<reference evidence="5 6" key="1">
    <citation type="submission" date="2019-04" db="EMBL/GenBank/DDBJ databases">
        <title>Comparative genomics and transcriptomics to analyze fruiting body development in filamentous ascomycetes.</title>
        <authorList>
            <consortium name="DOE Joint Genome Institute"/>
            <person name="Lutkenhaus R."/>
            <person name="Traeger S."/>
            <person name="Breuer J."/>
            <person name="Kuo A."/>
            <person name="Lipzen A."/>
            <person name="Pangilinan J."/>
            <person name="Dilworth D."/>
            <person name="Sandor L."/>
            <person name="Poggeler S."/>
            <person name="Barry K."/>
            <person name="Grigoriev I.V."/>
            <person name="Nowrousian M."/>
        </authorList>
    </citation>
    <scope>NUCLEOTIDE SEQUENCE [LARGE SCALE GENOMIC DNA]</scope>
    <source>
        <strain evidence="5 6">CBS 389.68</strain>
    </source>
</reference>
<dbReference type="InParanoid" id="A0A4S2MMQ8"/>
<evidence type="ECO:0000256" key="1">
    <source>
        <dbReference type="ARBA" id="ARBA00004148"/>
    </source>
</evidence>
<dbReference type="InterPro" id="IPR048720">
    <property type="entry name" value="PROPPIN"/>
</dbReference>
<dbReference type="Gene3D" id="2.130.10.10">
    <property type="entry name" value="YVTN repeat-like/Quinoprotein amine dehydrogenase"/>
    <property type="match status" value="1"/>
</dbReference>